<evidence type="ECO:0000313" key="6">
    <source>
        <dbReference type="Proteomes" id="UP000095598"/>
    </source>
</evidence>
<dbReference type="AlphaFoldDB" id="A0A173RH14"/>
<keyword evidence="2" id="KW-0238">DNA-binding</keyword>
<dbReference type="InterPro" id="IPR036390">
    <property type="entry name" value="WH_DNA-bd_sf"/>
</dbReference>
<dbReference type="Pfam" id="PF07702">
    <property type="entry name" value="UTRA"/>
    <property type="match status" value="1"/>
</dbReference>
<evidence type="ECO:0000256" key="2">
    <source>
        <dbReference type="ARBA" id="ARBA00023125"/>
    </source>
</evidence>
<feature type="domain" description="HTH gntR-type" evidence="4">
    <location>
        <begin position="18"/>
        <end position="86"/>
    </location>
</feature>
<evidence type="ECO:0000256" key="1">
    <source>
        <dbReference type="ARBA" id="ARBA00023015"/>
    </source>
</evidence>
<evidence type="ECO:0000256" key="3">
    <source>
        <dbReference type="ARBA" id="ARBA00023163"/>
    </source>
</evidence>
<keyword evidence="3" id="KW-0804">Transcription</keyword>
<dbReference type="InterPro" id="IPR036388">
    <property type="entry name" value="WH-like_DNA-bd_sf"/>
</dbReference>
<dbReference type="GO" id="GO:0045892">
    <property type="term" value="P:negative regulation of DNA-templated transcription"/>
    <property type="evidence" value="ECO:0007669"/>
    <property type="project" value="TreeGrafter"/>
</dbReference>
<dbReference type="GO" id="GO:0003700">
    <property type="term" value="F:DNA-binding transcription factor activity"/>
    <property type="evidence" value="ECO:0007669"/>
    <property type="project" value="InterPro"/>
</dbReference>
<dbReference type="InterPro" id="IPR011663">
    <property type="entry name" value="UTRA"/>
</dbReference>
<name>A0A173RH14_ANAHA</name>
<keyword evidence="1" id="KW-0805">Transcription regulation</keyword>
<evidence type="ECO:0000313" key="5">
    <source>
        <dbReference type="EMBL" id="CUM77087.1"/>
    </source>
</evidence>
<dbReference type="SUPFAM" id="SSF64288">
    <property type="entry name" value="Chorismate lyase-like"/>
    <property type="match status" value="1"/>
</dbReference>
<dbReference type="InterPro" id="IPR000524">
    <property type="entry name" value="Tscrpt_reg_HTH_GntR"/>
</dbReference>
<gene>
    <name evidence="5" type="primary">yurK</name>
    <name evidence="5" type="ORF">ERS852425_00509</name>
</gene>
<dbReference type="RefSeq" id="WP_008390513.1">
    <property type="nucleotide sequence ID" value="NZ_CYXT01000002.1"/>
</dbReference>
<evidence type="ECO:0000259" key="4">
    <source>
        <dbReference type="PROSITE" id="PS50949"/>
    </source>
</evidence>
<dbReference type="Gene3D" id="3.40.1410.10">
    <property type="entry name" value="Chorismate lyase-like"/>
    <property type="match status" value="1"/>
</dbReference>
<accession>A0A173RH14</accession>
<dbReference type="PANTHER" id="PTHR44846">
    <property type="entry name" value="MANNOSYL-D-GLYCERATE TRANSPORT/METABOLISM SYSTEM REPRESSOR MNGR-RELATED"/>
    <property type="match status" value="1"/>
</dbReference>
<dbReference type="Gene3D" id="1.10.10.10">
    <property type="entry name" value="Winged helix-like DNA-binding domain superfamily/Winged helix DNA-binding domain"/>
    <property type="match status" value="1"/>
</dbReference>
<dbReference type="Pfam" id="PF00392">
    <property type="entry name" value="GntR"/>
    <property type="match status" value="1"/>
</dbReference>
<dbReference type="Proteomes" id="UP000095598">
    <property type="component" value="Unassembled WGS sequence"/>
</dbReference>
<protein>
    <submittedName>
        <fullName evidence="5">Uncharacterized HTH-type transcriptional regulator yurK</fullName>
    </submittedName>
</protein>
<dbReference type="PROSITE" id="PS50949">
    <property type="entry name" value="HTH_GNTR"/>
    <property type="match status" value="1"/>
</dbReference>
<proteinExistence type="predicted"/>
<dbReference type="PANTHER" id="PTHR44846:SF1">
    <property type="entry name" value="MANNOSYL-D-GLYCERATE TRANSPORT_METABOLISM SYSTEM REPRESSOR MNGR-RELATED"/>
    <property type="match status" value="1"/>
</dbReference>
<reference evidence="5 6" key="1">
    <citation type="submission" date="2015-09" db="EMBL/GenBank/DDBJ databases">
        <authorList>
            <consortium name="Pathogen Informatics"/>
        </authorList>
    </citation>
    <scope>NUCLEOTIDE SEQUENCE [LARGE SCALE GENOMIC DNA]</scope>
    <source>
        <strain evidence="5 6">2789STDY5608868</strain>
    </source>
</reference>
<sequence length="271" mass="31770">MDLDYFKKTFKLDSTSSEPMYKQISNYLKRMIQMGILKEGDQMIPEVTICNELNVSRSTVRLAMAELLDEGLLVRYRGKGSYVADNRMKRPINYLYNFTESMHDIGAQASSVVLNAEVLSKIPEEVREKLQLPKEQRKVFYLHRIRCGNNEPMLVEHTYIPYYLCNGIESYDFSSISLYYILDSLYGLEPYHATETIEAVNMTEDERKILRCQENIPAFRIKRISHTETGLIYEYTESTSRSDRNVFQLELYKNQTAGKNPVNIQRNFRRD</sequence>
<dbReference type="InterPro" id="IPR050679">
    <property type="entry name" value="Bact_HTH_transcr_reg"/>
</dbReference>
<dbReference type="SMART" id="SM00345">
    <property type="entry name" value="HTH_GNTR"/>
    <property type="match status" value="1"/>
</dbReference>
<dbReference type="SUPFAM" id="SSF46785">
    <property type="entry name" value="Winged helix' DNA-binding domain"/>
    <property type="match status" value="1"/>
</dbReference>
<dbReference type="SMART" id="SM00866">
    <property type="entry name" value="UTRA"/>
    <property type="match status" value="1"/>
</dbReference>
<dbReference type="GO" id="GO:0003677">
    <property type="term" value="F:DNA binding"/>
    <property type="evidence" value="ECO:0007669"/>
    <property type="project" value="UniProtKB-KW"/>
</dbReference>
<dbReference type="InterPro" id="IPR028978">
    <property type="entry name" value="Chorismate_lyase_/UTRA_dom_sf"/>
</dbReference>
<organism evidence="5 6">
    <name type="scientific">Anaerostipes hadrus</name>
    <dbReference type="NCBI Taxonomy" id="649756"/>
    <lineage>
        <taxon>Bacteria</taxon>
        <taxon>Bacillati</taxon>
        <taxon>Bacillota</taxon>
        <taxon>Clostridia</taxon>
        <taxon>Lachnospirales</taxon>
        <taxon>Lachnospiraceae</taxon>
        <taxon>Anaerostipes</taxon>
    </lineage>
</organism>
<dbReference type="EMBL" id="CYXT01000002">
    <property type="protein sequence ID" value="CUM77087.1"/>
    <property type="molecule type" value="Genomic_DNA"/>
</dbReference>
<dbReference type="CDD" id="cd07377">
    <property type="entry name" value="WHTH_GntR"/>
    <property type="match status" value="1"/>
</dbReference>